<proteinExistence type="predicted"/>
<dbReference type="Pfam" id="PF00005">
    <property type="entry name" value="ABC_tran"/>
    <property type="match status" value="1"/>
</dbReference>
<dbReference type="Proteomes" id="UP000654075">
    <property type="component" value="Unassembled WGS sequence"/>
</dbReference>
<dbReference type="Proteomes" id="UP000626109">
    <property type="component" value="Unassembled WGS sequence"/>
</dbReference>
<dbReference type="InterPro" id="IPR003439">
    <property type="entry name" value="ABC_transporter-like_ATP-bd"/>
</dbReference>
<reference evidence="2" key="1">
    <citation type="submission" date="2021-02" db="EMBL/GenBank/DDBJ databases">
        <authorList>
            <person name="Dougan E. K."/>
            <person name="Rhodes N."/>
            <person name="Thang M."/>
            <person name="Chan C."/>
        </authorList>
    </citation>
    <scope>NUCLEOTIDE SEQUENCE</scope>
</reference>
<gene>
    <name evidence="2" type="ORF">PGLA1383_LOCUS11949</name>
    <name evidence="3" type="ORF">PGLA2088_LOCUS1205</name>
</gene>
<sequence length="287" mass="31555">MRDYNVNYLRSRIAVVDQRPVVFVTSVRDNITYGLHHDVTDQDVIDVLHAASLWEGDNGIKNKPDQILTKLGSGGIALSGGQTQRLSIARMLVRNPDVILLDEATSALDNKNEKIAQAALDKLARRGFALVIAHRMTTIKDADKIVVMRKGKVAEQGTHDELLRVPNERELTEDGEQDVVHGIYRFLLELQFHTEDIDEVPAISETLSALEKGIELETPVSPSVSTLKGGWAKARGAKGKIATHAALQSLMGKAKLKFMELLQDSTCIVPKGAPPYLDLFRAYSAPA</sequence>
<dbReference type="SUPFAM" id="SSF52540">
    <property type="entry name" value="P-loop containing nucleoside triphosphate hydrolases"/>
    <property type="match status" value="1"/>
</dbReference>
<dbReference type="GO" id="GO:0015421">
    <property type="term" value="F:ABC-type oligopeptide transporter activity"/>
    <property type="evidence" value="ECO:0007669"/>
    <property type="project" value="TreeGrafter"/>
</dbReference>
<dbReference type="PANTHER" id="PTHR43394">
    <property type="entry name" value="ATP-DEPENDENT PERMEASE MDL1, MITOCHONDRIAL"/>
    <property type="match status" value="1"/>
</dbReference>
<dbReference type="EMBL" id="CAJNNV010006281">
    <property type="protein sequence ID" value="CAE8593353.1"/>
    <property type="molecule type" value="Genomic_DNA"/>
</dbReference>
<protein>
    <recommendedName>
        <fullName evidence="1">ABC transporter domain-containing protein</fullName>
    </recommendedName>
</protein>
<dbReference type="GO" id="GO:0005524">
    <property type="term" value="F:ATP binding"/>
    <property type="evidence" value="ECO:0007669"/>
    <property type="project" value="InterPro"/>
</dbReference>
<feature type="domain" description="ABC transporter" evidence="1">
    <location>
        <begin position="1"/>
        <end position="175"/>
    </location>
</feature>
<accession>A0A813E609</accession>
<name>A0A813E609_POLGL</name>
<organism evidence="2 4">
    <name type="scientific">Polarella glacialis</name>
    <name type="common">Dinoflagellate</name>
    <dbReference type="NCBI Taxonomy" id="89957"/>
    <lineage>
        <taxon>Eukaryota</taxon>
        <taxon>Sar</taxon>
        <taxon>Alveolata</taxon>
        <taxon>Dinophyceae</taxon>
        <taxon>Suessiales</taxon>
        <taxon>Suessiaceae</taxon>
        <taxon>Polarella</taxon>
    </lineage>
</organism>
<evidence type="ECO:0000313" key="2">
    <source>
        <dbReference type="EMBL" id="CAE8593353.1"/>
    </source>
</evidence>
<dbReference type="InterPro" id="IPR027417">
    <property type="entry name" value="P-loop_NTPase"/>
</dbReference>
<dbReference type="AlphaFoldDB" id="A0A813E609"/>
<dbReference type="OrthoDB" id="6500128at2759"/>
<comment type="caution">
    <text evidence="2">The sequence shown here is derived from an EMBL/GenBank/DDBJ whole genome shotgun (WGS) entry which is preliminary data.</text>
</comment>
<dbReference type="PANTHER" id="PTHR43394:SF1">
    <property type="entry name" value="ATP-BINDING CASSETTE SUB-FAMILY B MEMBER 10, MITOCHONDRIAL"/>
    <property type="match status" value="1"/>
</dbReference>
<dbReference type="GO" id="GO:0016887">
    <property type="term" value="F:ATP hydrolysis activity"/>
    <property type="evidence" value="ECO:0007669"/>
    <property type="project" value="InterPro"/>
</dbReference>
<dbReference type="PROSITE" id="PS50893">
    <property type="entry name" value="ABC_TRANSPORTER_2"/>
    <property type="match status" value="1"/>
</dbReference>
<evidence type="ECO:0000259" key="1">
    <source>
        <dbReference type="PROSITE" id="PS50893"/>
    </source>
</evidence>
<keyword evidence="4" id="KW-1185">Reference proteome</keyword>
<evidence type="ECO:0000313" key="4">
    <source>
        <dbReference type="Proteomes" id="UP000654075"/>
    </source>
</evidence>
<evidence type="ECO:0000313" key="3">
    <source>
        <dbReference type="EMBL" id="CAE8632422.1"/>
    </source>
</evidence>
<dbReference type="InterPro" id="IPR039421">
    <property type="entry name" value="Type_1_exporter"/>
</dbReference>
<dbReference type="EMBL" id="CAJNNW010000905">
    <property type="protein sequence ID" value="CAE8632422.1"/>
    <property type="molecule type" value="Genomic_DNA"/>
</dbReference>
<dbReference type="Gene3D" id="3.40.50.300">
    <property type="entry name" value="P-loop containing nucleotide triphosphate hydrolases"/>
    <property type="match status" value="1"/>
</dbReference>